<dbReference type="EMBL" id="JXKG01000009">
    <property type="protein sequence ID" value="OJG15248.1"/>
    <property type="molecule type" value="Genomic_DNA"/>
</dbReference>
<evidence type="ECO:0000256" key="6">
    <source>
        <dbReference type="ARBA" id="ARBA00022840"/>
    </source>
</evidence>
<dbReference type="Pfam" id="PF00664">
    <property type="entry name" value="ABC_membrane"/>
    <property type="match status" value="1"/>
</dbReference>
<dbReference type="SMART" id="SM00382">
    <property type="entry name" value="AAA"/>
    <property type="match status" value="1"/>
</dbReference>
<evidence type="ECO:0000256" key="4">
    <source>
        <dbReference type="ARBA" id="ARBA00022692"/>
    </source>
</evidence>
<evidence type="ECO:0000313" key="15">
    <source>
        <dbReference type="Proteomes" id="UP000182835"/>
    </source>
</evidence>
<dbReference type="GO" id="GO:0015421">
    <property type="term" value="F:ABC-type oligopeptide transporter activity"/>
    <property type="evidence" value="ECO:0007669"/>
    <property type="project" value="TreeGrafter"/>
</dbReference>
<dbReference type="PANTHER" id="PTHR43394:SF1">
    <property type="entry name" value="ATP-BINDING CASSETTE SUB-FAMILY B MEMBER 10, MITOCHONDRIAL"/>
    <property type="match status" value="1"/>
</dbReference>
<keyword evidence="4 10" id="KW-0812">Transmembrane</keyword>
<dbReference type="PROSITE" id="PS00211">
    <property type="entry name" value="ABC_TRANSPORTER_1"/>
    <property type="match status" value="1"/>
</dbReference>
<feature type="transmembrane region" description="Helical" evidence="10">
    <location>
        <begin position="371"/>
        <end position="392"/>
    </location>
</feature>
<evidence type="ECO:0000256" key="7">
    <source>
        <dbReference type="ARBA" id="ARBA00022989"/>
    </source>
</evidence>
<dbReference type="CDD" id="cd18548">
    <property type="entry name" value="ABC_6TM_Tm287_like"/>
    <property type="match status" value="1"/>
</dbReference>
<dbReference type="GO" id="GO:0005886">
    <property type="term" value="C:plasma membrane"/>
    <property type="evidence" value="ECO:0007669"/>
    <property type="project" value="UniProtKB-SubCell"/>
</dbReference>
<dbReference type="InterPro" id="IPR003439">
    <property type="entry name" value="ABC_transporter-like_ATP-bd"/>
</dbReference>
<dbReference type="Pfam" id="PF00005">
    <property type="entry name" value="ABC_tran"/>
    <property type="match status" value="1"/>
</dbReference>
<keyword evidence="16" id="KW-1185">Reference proteome</keyword>
<dbReference type="PANTHER" id="PTHR43394">
    <property type="entry name" value="ATP-DEPENDENT PERMEASE MDL1, MITOCHONDRIAL"/>
    <property type="match status" value="1"/>
</dbReference>
<dbReference type="Gene3D" id="3.40.50.300">
    <property type="entry name" value="P-loop containing nucleotide triphosphate hydrolases"/>
    <property type="match status" value="1"/>
</dbReference>
<keyword evidence="3" id="KW-1003">Cell membrane</keyword>
<dbReference type="InterPro" id="IPR027417">
    <property type="entry name" value="P-loop_NTPase"/>
</dbReference>
<name>A0A1L8R665_9ENTE</name>
<evidence type="ECO:0000259" key="11">
    <source>
        <dbReference type="PROSITE" id="PS50893"/>
    </source>
</evidence>
<reference evidence="14 16" key="2">
    <citation type="submission" date="2015-08" db="EMBL/GenBank/DDBJ databases">
        <title>Enterococcus genome sequence.</title>
        <authorList>
            <person name="Acedo J.Z."/>
            <person name="Vederas J.C."/>
        </authorList>
    </citation>
    <scope>NUCLEOTIDE SEQUENCE [LARGE SCALE GENOMIC DNA]</scope>
    <source>
        <strain evidence="14 16">49</strain>
    </source>
</reference>
<evidence type="ECO:0000256" key="2">
    <source>
        <dbReference type="ARBA" id="ARBA00022448"/>
    </source>
</evidence>
<protein>
    <submittedName>
        <fullName evidence="14">ABC transporter</fullName>
    </submittedName>
</protein>
<comment type="caution">
    <text evidence="13">The sequence shown here is derived from an EMBL/GenBank/DDBJ whole genome shotgun (WGS) entry which is preliminary data.</text>
</comment>
<keyword evidence="2" id="KW-0813">Transport</keyword>
<feature type="transmembrane region" description="Helical" evidence="10">
    <location>
        <begin position="275"/>
        <end position="296"/>
    </location>
</feature>
<feature type="transmembrane region" description="Helical" evidence="10">
    <location>
        <begin position="452"/>
        <end position="474"/>
    </location>
</feature>
<dbReference type="AlphaFoldDB" id="A0A1L8R665"/>
<accession>A0A1L8R665</accession>
<keyword evidence="8 10" id="KW-0472">Membrane</keyword>
<dbReference type="GO" id="GO:0005524">
    <property type="term" value="F:ATP binding"/>
    <property type="evidence" value="ECO:0007669"/>
    <property type="project" value="UniProtKB-KW"/>
</dbReference>
<evidence type="ECO:0000256" key="8">
    <source>
        <dbReference type="ARBA" id="ARBA00023136"/>
    </source>
</evidence>
<evidence type="ECO:0000313" key="13">
    <source>
        <dbReference type="EMBL" id="OJG15248.1"/>
    </source>
</evidence>
<comment type="subcellular location">
    <subcellularLocation>
        <location evidence="1">Cell membrane</location>
        <topology evidence="1">Multi-pass membrane protein</topology>
    </subcellularLocation>
</comment>
<reference evidence="13 15" key="1">
    <citation type="submission" date="2014-12" db="EMBL/GenBank/DDBJ databases">
        <title>Draft genome sequences of 29 type strains of Enterococci.</title>
        <authorList>
            <person name="Zhong Z."/>
            <person name="Sun Z."/>
            <person name="Liu W."/>
            <person name="Zhang W."/>
            <person name="Zhang H."/>
        </authorList>
    </citation>
    <scope>NUCLEOTIDE SEQUENCE [LARGE SCALE GENOMIC DNA]</scope>
    <source>
        <strain evidence="13 15">DSM 21207</strain>
    </source>
</reference>
<dbReference type="GO" id="GO:0016887">
    <property type="term" value="F:ATP hydrolysis activity"/>
    <property type="evidence" value="ECO:0007669"/>
    <property type="project" value="InterPro"/>
</dbReference>
<dbReference type="InterPro" id="IPR017871">
    <property type="entry name" value="ABC_transporter-like_CS"/>
</dbReference>
<dbReference type="Gene3D" id="1.20.1560.10">
    <property type="entry name" value="ABC transporter type 1, transmembrane domain"/>
    <property type="match status" value="1"/>
</dbReference>
<dbReference type="FunFam" id="3.40.50.300:FF:000221">
    <property type="entry name" value="Multidrug ABC transporter ATP-binding protein"/>
    <property type="match status" value="1"/>
</dbReference>
<dbReference type="PROSITE" id="PS50893">
    <property type="entry name" value="ABC_TRANSPORTER_2"/>
    <property type="match status" value="1"/>
</dbReference>
<organism evidence="13 15">
    <name type="scientific">Enterococcus canintestini</name>
    <dbReference type="NCBI Taxonomy" id="317010"/>
    <lineage>
        <taxon>Bacteria</taxon>
        <taxon>Bacillati</taxon>
        <taxon>Bacillota</taxon>
        <taxon>Bacilli</taxon>
        <taxon>Lactobacillales</taxon>
        <taxon>Enterococcaceae</taxon>
        <taxon>Enterococcus</taxon>
    </lineage>
</organism>
<gene>
    <name evidence="14" type="ORF">AKL21_02545</name>
    <name evidence="13" type="ORF">RU96_GL002507</name>
</gene>
<evidence type="ECO:0000256" key="5">
    <source>
        <dbReference type="ARBA" id="ARBA00022741"/>
    </source>
</evidence>
<keyword evidence="6" id="KW-0067">ATP-binding</keyword>
<evidence type="ECO:0000259" key="12">
    <source>
        <dbReference type="PROSITE" id="PS50929"/>
    </source>
</evidence>
<dbReference type="EMBL" id="LHUG01000002">
    <property type="protein sequence ID" value="PAB01829.1"/>
    <property type="molecule type" value="Genomic_DNA"/>
</dbReference>
<dbReference type="SUPFAM" id="SSF90123">
    <property type="entry name" value="ABC transporter transmembrane region"/>
    <property type="match status" value="1"/>
</dbReference>
<feature type="region of interest" description="Disordered" evidence="9">
    <location>
        <begin position="187"/>
        <end position="218"/>
    </location>
</feature>
<keyword evidence="7 10" id="KW-1133">Transmembrane helix</keyword>
<sequence length="796" mass="86453">MKLFKYLGKYWYAILAALVLLGIQAHSDLTLPSITSDIVDVGIQQGGLENPTPETIRKSTLSAVELFMTDAEKDTIKENYKAGTKTVDGKKVEVYNLNLQKGMTKEKLAKIFELPMMMLASSQAKDSKDGNAAKEILDTYQKLGTDGKKAQELGAQAKSLGEQAQTAATEAQTAAAAGDMATAQTKGAQAQQLADEAKEKGAQAQKIGDELQKTNDAMPEKVAAARKETKAELGDMGEDSMKTVGVQLTLAEYKALNKDTKQIQTDYMVKKGTQMIILTLISAAAAILVGLIASLVSSSVGKNLRVGQFDQILKFSNAEMEKFSPASLITRSTNDIQQIQMGLVMTIRMVLYAPILGLGGIYEVYKTGTGMGWIIGVAVGLVLILVLTLLGFTMPKFKSLQKLVDRVNLVSREIITGLPVIRAFSREKYEEKRFDGANTDLMKTQMFVNRSMSIMMPIMMLLMNGISVLIVWVGGHNMDAGQLQVGDMMAFITYTMQIVMAFMMLSMVSIILPRANVSAGRVDEILETKPTITDPDQPQDDHDFTGEVKFEGVTFHYPDAEEDVLHHLNFTAKPGQTTALIGSTGSGKSTVVNLIPRLFDVSTGRITIDGVDIRQMSLHKLHDLIGFVPQKGVLFSGDIKSNIKFGNVDGISDEQMKKAAMIAQAEEFINSNDAGYDRAISQGGTNVSGGQKQRLAIARALAKDPKILIFDDSLSALDNKTDVALRRALAENVKGITQIIVAQKISTILHADNIIVLNEGRIVAQGTHEELMETSAVYQEIASSQLSNAELGLEAE</sequence>
<dbReference type="PROSITE" id="PS50929">
    <property type="entry name" value="ABC_TM1F"/>
    <property type="match status" value="1"/>
</dbReference>
<keyword evidence="5" id="KW-0547">Nucleotide-binding</keyword>
<feature type="compositionally biased region" description="Basic and acidic residues" evidence="9">
    <location>
        <begin position="195"/>
        <end position="213"/>
    </location>
</feature>
<dbReference type="InterPro" id="IPR039421">
    <property type="entry name" value="Type_1_exporter"/>
</dbReference>
<dbReference type="STRING" id="317010.RU96_GL002507"/>
<dbReference type="SUPFAM" id="SSF52540">
    <property type="entry name" value="P-loop containing nucleoside triphosphate hydrolases"/>
    <property type="match status" value="1"/>
</dbReference>
<feature type="domain" description="ABC transmembrane type-1" evidence="12">
    <location>
        <begin position="275"/>
        <end position="514"/>
    </location>
</feature>
<dbReference type="InterPro" id="IPR003593">
    <property type="entry name" value="AAA+_ATPase"/>
</dbReference>
<evidence type="ECO:0000256" key="1">
    <source>
        <dbReference type="ARBA" id="ARBA00004651"/>
    </source>
</evidence>
<evidence type="ECO:0000256" key="9">
    <source>
        <dbReference type="SAM" id="MobiDB-lite"/>
    </source>
</evidence>
<evidence type="ECO:0000256" key="3">
    <source>
        <dbReference type="ARBA" id="ARBA00022475"/>
    </source>
</evidence>
<dbReference type="OrthoDB" id="9770415at2"/>
<evidence type="ECO:0000313" key="14">
    <source>
        <dbReference type="EMBL" id="PAB01829.1"/>
    </source>
</evidence>
<dbReference type="Proteomes" id="UP000216797">
    <property type="component" value="Unassembled WGS sequence"/>
</dbReference>
<dbReference type="InterPro" id="IPR036640">
    <property type="entry name" value="ABC1_TM_sf"/>
</dbReference>
<feature type="domain" description="ABC transporter" evidence="11">
    <location>
        <begin position="548"/>
        <end position="784"/>
    </location>
</feature>
<proteinExistence type="predicted"/>
<dbReference type="RefSeq" id="WP_071864838.1">
    <property type="nucleotide sequence ID" value="NZ_JBHLVQ010000022.1"/>
</dbReference>
<dbReference type="InterPro" id="IPR011527">
    <property type="entry name" value="ABC1_TM_dom"/>
</dbReference>
<feature type="transmembrane region" description="Helical" evidence="10">
    <location>
        <begin position="494"/>
        <end position="512"/>
    </location>
</feature>
<evidence type="ECO:0000313" key="16">
    <source>
        <dbReference type="Proteomes" id="UP000216797"/>
    </source>
</evidence>
<evidence type="ECO:0000256" key="10">
    <source>
        <dbReference type="SAM" id="Phobius"/>
    </source>
</evidence>
<dbReference type="Proteomes" id="UP000182835">
    <property type="component" value="Unassembled WGS sequence"/>
</dbReference>
<feature type="transmembrane region" description="Helical" evidence="10">
    <location>
        <begin position="341"/>
        <end position="365"/>
    </location>
</feature>